<evidence type="ECO:0000256" key="4">
    <source>
        <dbReference type="ARBA" id="ARBA00022989"/>
    </source>
</evidence>
<evidence type="ECO:0000313" key="14">
    <source>
        <dbReference type="Proteomes" id="UP000688137"/>
    </source>
</evidence>
<dbReference type="GO" id="GO:0016020">
    <property type="term" value="C:membrane"/>
    <property type="evidence" value="ECO:0007669"/>
    <property type="project" value="InterPro"/>
</dbReference>
<feature type="domain" description="MIR" evidence="12">
    <location>
        <begin position="382"/>
        <end position="430"/>
    </location>
</feature>
<feature type="compositionally biased region" description="Polar residues" evidence="10">
    <location>
        <begin position="749"/>
        <end position="777"/>
    </location>
</feature>
<dbReference type="Pfam" id="PF01365">
    <property type="entry name" value="RYDR_ITPR"/>
    <property type="match status" value="1"/>
</dbReference>
<gene>
    <name evidence="13" type="ORF">PPRIM_AZ9-3.1.T0080490</name>
</gene>
<evidence type="ECO:0000256" key="1">
    <source>
        <dbReference type="ARBA" id="ARBA00004127"/>
    </source>
</evidence>
<keyword evidence="9" id="KW-0175">Coiled coil</keyword>
<keyword evidence="2" id="KW-0813">Transport</keyword>
<evidence type="ECO:0000259" key="12">
    <source>
        <dbReference type="PROSITE" id="PS50919"/>
    </source>
</evidence>
<reference evidence="13" key="1">
    <citation type="submission" date="2021-01" db="EMBL/GenBank/DDBJ databases">
        <authorList>
            <consortium name="Genoscope - CEA"/>
            <person name="William W."/>
        </authorList>
    </citation>
    <scope>NUCLEOTIDE SEQUENCE</scope>
</reference>
<keyword evidence="14" id="KW-1185">Reference proteome</keyword>
<feature type="coiled-coil region" evidence="9">
    <location>
        <begin position="3012"/>
        <end position="3039"/>
    </location>
</feature>
<dbReference type="Pfam" id="PF02815">
    <property type="entry name" value="MIR"/>
    <property type="match status" value="1"/>
</dbReference>
<evidence type="ECO:0000256" key="6">
    <source>
        <dbReference type="ARBA" id="ARBA00023136"/>
    </source>
</evidence>
<feature type="transmembrane region" description="Helical" evidence="11">
    <location>
        <begin position="2694"/>
        <end position="2715"/>
    </location>
</feature>
<evidence type="ECO:0000256" key="2">
    <source>
        <dbReference type="ARBA" id="ARBA00022448"/>
    </source>
</evidence>
<evidence type="ECO:0000256" key="11">
    <source>
        <dbReference type="SAM" id="Phobius"/>
    </source>
</evidence>
<dbReference type="InterPro" id="IPR005821">
    <property type="entry name" value="Ion_trans_dom"/>
</dbReference>
<evidence type="ECO:0000256" key="3">
    <source>
        <dbReference type="ARBA" id="ARBA00022692"/>
    </source>
</evidence>
<dbReference type="PANTHER" id="PTHR13715">
    <property type="entry name" value="RYANODINE RECEPTOR AND IP3 RECEPTOR"/>
    <property type="match status" value="1"/>
</dbReference>
<accession>A0A8S1JRU7</accession>
<comment type="subcellular location">
    <subcellularLocation>
        <location evidence="1">Endomembrane system</location>
        <topology evidence="1">Multi-pass membrane protein</topology>
    </subcellularLocation>
</comment>
<feature type="region of interest" description="Disordered" evidence="10">
    <location>
        <begin position="736"/>
        <end position="818"/>
    </location>
</feature>
<evidence type="ECO:0000256" key="10">
    <source>
        <dbReference type="SAM" id="MobiDB-lite"/>
    </source>
</evidence>
<protein>
    <recommendedName>
        <fullName evidence="12">MIR domain-containing protein</fullName>
    </recommendedName>
</protein>
<keyword evidence="5" id="KW-0406">Ion transport</keyword>
<keyword evidence="3 11" id="KW-0812">Transmembrane</keyword>
<feature type="compositionally biased region" description="Acidic residues" evidence="10">
    <location>
        <begin position="1891"/>
        <end position="1907"/>
    </location>
</feature>
<evidence type="ECO:0000256" key="7">
    <source>
        <dbReference type="ARBA" id="ARBA00023286"/>
    </source>
</evidence>
<dbReference type="PANTHER" id="PTHR13715:SF99">
    <property type="entry name" value="INOSITOL 1,4,5-TRISPHOSPHATE RECEPTOR-LIKE PROTEIN A"/>
    <property type="match status" value="1"/>
</dbReference>
<dbReference type="Proteomes" id="UP000688137">
    <property type="component" value="Unassembled WGS sequence"/>
</dbReference>
<dbReference type="EMBL" id="CAJJDM010000004">
    <property type="protein sequence ID" value="CAD8044921.1"/>
    <property type="molecule type" value="Genomic_DNA"/>
</dbReference>
<dbReference type="GO" id="GO:0012505">
    <property type="term" value="C:endomembrane system"/>
    <property type="evidence" value="ECO:0007669"/>
    <property type="project" value="UniProtKB-SubCell"/>
</dbReference>
<organism evidence="13 14">
    <name type="scientific">Paramecium primaurelia</name>
    <dbReference type="NCBI Taxonomy" id="5886"/>
    <lineage>
        <taxon>Eukaryota</taxon>
        <taxon>Sar</taxon>
        <taxon>Alveolata</taxon>
        <taxon>Ciliophora</taxon>
        <taxon>Intramacronucleata</taxon>
        <taxon>Oligohymenophorea</taxon>
        <taxon>Peniculida</taxon>
        <taxon>Parameciidae</taxon>
        <taxon>Paramecium</taxon>
    </lineage>
</organism>
<dbReference type="InterPro" id="IPR015925">
    <property type="entry name" value="Ryanodine_IP3_receptor"/>
</dbReference>
<evidence type="ECO:0000256" key="8">
    <source>
        <dbReference type="ARBA" id="ARBA00023303"/>
    </source>
</evidence>
<feature type="transmembrane region" description="Helical" evidence="11">
    <location>
        <begin position="2781"/>
        <end position="2801"/>
    </location>
</feature>
<feature type="coiled-coil region" evidence="9">
    <location>
        <begin position="1172"/>
        <end position="1217"/>
    </location>
</feature>
<dbReference type="OMA" id="QINWERI"/>
<evidence type="ECO:0000256" key="5">
    <source>
        <dbReference type="ARBA" id="ARBA00023065"/>
    </source>
</evidence>
<dbReference type="InterPro" id="IPR013662">
    <property type="entry name" value="RIH_assoc-dom"/>
</dbReference>
<evidence type="ECO:0000256" key="9">
    <source>
        <dbReference type="SAM" id="Coils"/>
    </source>
</evidence>
<feature type="transmembrane region" description="Helical" evidence="11">
    <location>
        <begin position="2735"/>
        <end position="2760"/>
    </location>
</feature>
<keyword evidence="4 11" id="KW-1133">Transmembrane helix</keyword>
<feature type="transmembrane region" description="Helical" evidence="11">
    <location>
        <begin position="2407"/>
        <end position="2424"/>
    </location>
</feature>
<proteinExistence type="predicted"/>
<dbReference type="InterPro" id="IPR000699">
    <property type="entry name" value="RIH_dom"/>
</dbReference>
<feature type="region of interest" description="Disordered" evidence="10">
    <location>
        <begin position="1888"/>
        <end position="1910"/>
    </location>
</feature>
<keyword evidence="8" id="KW-0407">Ion channel</keyword>
<feature type="coiled-coil region" evidence="9">
    <location>
        <begin position="2488"/>
        <end position="2522"/>
    </location>
</feature>
<dbReference type="Pfam" id="PF08709">
    <property type="entry name" value="Ins145_P3_rec"/>
    <property type="match status" value="1"/>
</dbReference>
<keyword evidence="7" id="KW-1071">Ligand-gated ion channel</keyword>
<dbReference type="PROSITE" id="PS50919">
    <property type="entry name" value="MIR"/>
    <property type="match status" value="1"/>
</dbReference>
<dbReference type="InterPro" id="IPR016093">
    <property type="entry name" value="MIR_motif"/>
</dbReference>
<comment type="caution">
    <text evidence="13">The sequence shown here is derived from an EMBL/GenBank/DDBJ whole genome shotgun (WGS) entry which is preliminary data.</text>
</comment>
<name>A0A8S1JRU7_PARPR</name>
<sequence length="3043" mass="358609">MNQPITYSSLISLSLAKFPQIYMYTDGFMSNDFQLISFNSVHGNLFHDFQNTVFRIIPVLNFKWTQKLLKEIVQEDFQKLSEIQIVKQRKGQIQSLRTNLDGEVTSNISLTSKLTGVPLIFGSSTFMLVHVTSLKFLTLNDENPEDLHFQLKDFPEEGSIMKFTPCLNFQKLRTNIVYNKDAVILSSTKVVCNRPPSLYTFYKGQEYKYKESKDKQLKKQFQQEIKKSKIIGSIEYQTRWRVEGYHCASNNEKQSEFDDYLHVGDVIALYLSELKLHVNALKPYDPFKKILQILKIENLTSAEPQTKHKDQLLKLTKTQQNLDKEFNLNQSDAKILKKILIEDVIVTFQNFNYFNSTESQKKLQDLPNSCFWKIESADQMSGGRVDWNKIYRLRHFQTGRYLQITKNGNLVDMELISEPNQNALFKFSQIQNSEDSEVTYIKRDSFYYLLHIVTGQYLGISDEVNELNPKIEQLSKEAEVEVKQAYLSVVQNHYTTFRVKKIDFSDMWETYMLQYSLPFFLEAIDYIQKLHQKHIVNSTIAYNDEDIKSKLHFYQIFLKLDRMLDMYCEFINNKLISNISTKQEYSYIVTNRQNVVREQNIFILLVWMLFRCFPNRQIIEKYPQKFEAMKIDFMDEKDFIFRVQSFLQSNTLKHHPRMLVKLEDGHNKRQIYLSYKVYMTIKDFCKDNKNNQKTLMKLLNIFYNHIGLGDQIVDTLANSISKTKSILQQLPKTMISMPQKPNQDEHHSQSASQDKSQLQIEQNKITDQSNLSMTTPHNKSKDRVSQKEIELQREKEKEQQKLKEQQEKQKEKEKQQKNESNSLQAIILKLLEFPPFSKPDIIYLLATVCQSQESPVFVNQNLIYRAFFENKLIYNHAFMKLTYKFGDLLLTCQDKNDQPVTIKFLDFFDDPRLETGSNYQRQFEYIKNELNLIANLCLSRNTLACKTFQQTFLFNKTLPFVENSNLKEEIRAVFLKLIRVLYIDQEPYQTQKRPELVREIIYDKSILTTKLIKQDGGILSMLKMNANNYVSFEEIQKRQLEPLISKDTILYQTMRVKKLKQQQINWERIQKEQAIDESEVEESEEVKKFLQSLIKILIQHIQESASKLTSLKQGRLIYNILTLEVIQIVKLIFQFGFFNQEYIKLPNQHTKKSQAIMREIEKQIKNSEIEQIIQLLAQLLEYDEQYNQALENANVQRKFIENKLKRDERKKKNAFDDLANLGNINLDMMNLLDGAEKQKKERKIIHQDIEMEIINDPLFRKVKQLKKILDKCSNKTFSIKQEDQFTQYEVQIKMEICEIFILLLGMRQDFLIDNAIDFFKQQFVPYQVSQLDENHTYTDLLPELGIEVGEDVDSIQTMKEYSEKFQTVRNFDVILDRPFYETLILSLFFSTDAKLSNKIVELIEKYSSQRYDLVQNLTELQVVVSMETIAFYKKWSRLLNKLKRNIPNCQAWLQLDTPQKLNGRNETNFQKNLKLVKKIIDVFQENAGDNQRMKIKQRIFKHVGGFDSMLELMLSCMIMIVNNRQVFSFKEAPTSFSQYQQHLAKLILQLLECILQIMVFFGKNSIENQELVFHKVVPHLTKYRRNNFSQSQFITDLLNDNPKLTQHINRDREIEYFFKLIKKHGRYTEFIDFFLIILKNAESNKTGQSNVLSMHIINFVLDKKYFEYCNPFVPQPKLKGKSLFYQHKPQSSYLGKFIIMLAQCLKNYIGVSLTYRAQQTFKLNLLLESLVQISSEERETAFEQFNQLEVKTCIFEIIMVVLERAEKKNLEIMSCSQKIQEFLVLESQFLNSRPQFSNAQLIYLFQKQSPFLLQYFKAFYKDAGAKLFQNAEQSKVERKKIQEYGKAFLNALNHMSQKTIMEDVPKITMVEELCKALKIDIPKSFRRPVNSDDELDDDEEEQEDEADDKAKQISMDVSNENTHQKGSFTTGPPLVNENTARAFLQKFKSLKAKQLQTDKKDDEDNESKQINYYWQLFVSLLSDNEQVHEAIKEEKQIFANSVWNVSQMFQSDIKSDQKDLVLNQEDVVKNLLNYIQYWQVNAADKKSVLFIFKALKQILKNPFRSDDLDELRERQEILNKLNATKILMQLLWSEDENDLQYLTTLLSLFCMLLKKGNLVVQTTILEYSKSNQECEKLYFKLNLIISNYINSNPAELKQQGKLQTKLICKTLQFMQLLCEGHNLQLQEYLHQQTNSKTSYDLVLQIVRLQQCIKIDNKNYGIVTQCFDTITEVIQGPCKTNQIALSNSKFMEYIVDVLSENEKLFETQEVQKKQEAKLLGVIFKQVQTQKKEFKSFNQMGQTKEQQGIKRNKIMDPTKPYNLTLHLAKLARLKLKALISLVSLVECCDLQDNLILRIIRAIPIRVLTNNMSRVYSLFQQYFKDEYKEELFGRAEQLIILTEEEEKYELVVEIGFYIYILMQIFVASKKGKDILQEDIEMREILNEFDVDRADEQQNGLFSGISKLGGQMLQVGLGGLQKFKQGIEEVGKTDEDRRKEKEAQELEEKKKNKELLKNSIRFFKKNSCSIEIVRDEKVYQVFFPKLPYCHQLPKDLKTEFHDEVNRSSAKTKLNYLMTKSESIIKTMKHEEYLRILFNINPIFGAIASQGKLWELCLFLTTIAINLIILFSYSQFLVPDQYMDNDSRIQYYRLYEPRLLWYDQLSITKQIILILGILDLAFSSLIVFFFALKRAPLKVYHIWVGFFSTQGFFKIIIRLIKNSLVSIFVLLQDFEILYYSAYILAGIVGLAAHPFFFCVHLMDFLKLDQLKTVVQAIWKPKVELGLALMLLIIIEYYFNILAWIVFYNQYPASEESGQEYCNEFWRCLITTFDWTFKFTGSIGAHLQDPATLEELQKQAVLQGDEDASYDYVNADQTAIYYERFFFDNLFNIMLVFILLNMIQGIIIDTFSSLREDLAEKNKDMEFKCFVCGFDMETLDKSSDSDKGFAFHIKYEHHMWNYVFYFAYLQFKDPTEYDGNETFVSNKMENLDLGWLPIKKAKCITDENQEDKKKLEQLDLLNKKADKIEEDVKKQTEKVEKIYKSLLPE</sequence>
<keyword evidence="6 11" id="KW-0472">Membrane</keyword>
<evidence type="ECO:0000313" key="13">
    <source>
        <dbReference type="EMBL" id="CAD8044921.1"/>
    </source>
</evidence>
<feature type="transmembrane region" description="Helical" evidence="11">
    <location>
        <begin position="2884"/>
        <end position="2905"/>
    </location>
</feature>
<dbReference type="Pfam" id="PF00520">
    <property type="entry name" value="Ion_trans"/>
    <property type="match status" value="1"/>
</dbReference>
<dbReference type="Pfam" id="PF08454">
    <property type="entry name" value="RIH_assoc"/>
    <property type="match status" value="1"/>
</dbReference>
<dbReference type="GO" id="GO:0005262">
    <property type="term" value="F:calcium channel activity"/>
    <property type="evidence" value="ECO:0007669"/>
    <property type="project" value="InterPro"/>
</dbReference>
<feature type="compositionally biased region" description="Basic and acidic residues" evidence="10">
    <location>
        <begin position="779"/>
        <end position="817"/>
    </location>
</feature>
<feature type="transmembrane region" description="Helical" evidence="11">
    <location>
        <begin position="2666"/>
        <end position="2687"/>
    </location>
</feature>
<dbReference type="InterPro" id="IPR014821">
    <property type="entry name" value="Ins145_P3_rcpt"/>
</dbReference>
<feature type="transmembrane region" description="Helical" evidence="11">
    <location>
        <begin position="2608"/>
        <end position="2628"/>
    </location>
</feature>